<accession>A0A3G4ZP22</accession>
<reference evidence="1" key="1">
    <citation type="submission" date="2018-10" db="EMBL/GenBank/DDBJ databases">
        <title>Hidden diversity of soil giant viruses.</title>
        <authorList>
            <person name="Schulz F."/>
            <person name="Alteio L."/>
            <person name="Goudeau D."/>
            <person name="Ryan E.M."/>
            <person name="Malmstrom R.R."/>
            <person name="Blanchard J."/>
            <person name="Woyke T."/>
        </authorList>
    </citation>
    <scope>NUCLEOTIDE SEQUENCE</scope>
    <source>
        <strain evidence="1">TEV1</strain>
    </source>
</reference>
<dbReference type="EMBL" id="MK071988">
    <property type="protein sequence ID" value="AYV76627.1"/>
    <property type="molecule type" value="Genomic_DNA"/>
</dbReference>
<sequence>MSYSSDLDPIDPSDSIVPVDFIGPSDPINLINLINQYAKNSGSKPFLEHIDYFQNSEGKINRTSIATNWSNLSKENYLKTLVKAEITISGANYVNQKKNSGCPWKYDFNSSAEIMPHLKHSRDSDVVNYDGSINVKKLEQFMLASFEYDNQRSCFFVRKSRIIDLLRKWKERDAHLEHKVHFMMPAWETVAKAEWDDFYLNFTDHWDLNNKSNEYEPTVTADTFLQFYFQGKKLYDRVLVTKELPAVNPLKCN</sequence>
<organism evidence="1">
    <name type="scientific">Terrestrivirus sp</name>
    <dbReference type="NCBI Taxonomy" id="2487775"/>
    <lineage>
        <taxon>Viruses</taxon>
        <taxon>Varidnaviria</taxon>
        <taxon>Bamfordvirae</taxon>
        <taxon>Nucleocytoviricota</taxon>
        <taxon>Megaviricetes</taxon>
        <taxon>Imitervirales</taxon>
        <taxon>Mimiviridae</taxon>
        <taxon>Klosneuvirinae</taxon>
    </lineage>
</organism>
<proteinExistence type="predicted"/>
<evidence type="ECO:0000313" key="1">
    <source>
        <dbReference type="EMBL" id="AYV76627.1"/>
    </source>
</evidence>
<protein>
    <submittedName>
        <fullName evidence="1">Uncharacterized protein</fullName>
    </submittedName>
</protein>
<name>A0A3G4ZP22_9VIRU</name>
<gene>
    <name evidence="1" type="ORF">Terrestrivirus10_11</name>
</gene>